<dbReference type="AlphaFoldDB" id="A0A1G7YIT8"/>
<organism evidence="1 2">
    <name type="scientific">Paraburkholderia phenazinium</name>
    <dbReference type="NCBI Taxonomy" id="60549"/>
    <lineage>
        <taxon>Bacteria</taxon>
        <taxon>Pseudomonadati</taxon>
        <taxon>Pseudomonadota</taxon>
        <taxon>Betaproteobacteria</taxon>
        <taxon>Burkholderiales</taxon>
        <taxon>Burkholderiaceae</taxon>
        <taxon>Paraburkholderia</taxon>
    </lineage>
</organism>
<name>A0A1G7YIT8_9BURK</name>
<dbReference type="OrthoDB" id="9113221at2"/>
<dbReference type="EMBL" id="FNCJ01000006">
    <property type="protein sequence ID" value="SDG96236.1"/>
    <property type="molecule type" value="Genomic_DNA"/>
</dbReference>
<dbReference type="RefSeq" id="WP_090685482.1">
    <property type="nucleotide sequence ID" value="NZ_FNCJ01000006.1"/>
</dbReference>
<dbReference type="Proteomes" id="UP000199706">
    <property type="component" value="Unassembled WGS sequence"/>
</dbReference>
<reference evidence="1 2" key="1">
    <citation type="submission" date="2016-10" db="EMBL/GenBank/DDBJ databases">
        <authorList>
            <person name="de Groot N.N."/>
        </authorList>
    </citation>
    <scope>NUCLEOTIDE SEQUENCE [LARGE SCALE GENOMIC DNA]</scope>
    <source>
        <strain evidence="1 2">LMG 2247</strain>
    </source>
</reference>
<sequence length="73" mass="8037">MFHSFGYRGHTIHISIADRSSKEEIKVQLSHPDGGFDLVPRKTLLGAKRAITAYVKAQAAQATVKPTSTTDQR</sequence>
<evidence type="ECO:0000313" key="1">
    <source>
        <dbReference type="EMBL" id="SDG96236.1"/>
    </source>
</evidence>
<protein>
    <submittedName>
        <fullName evidence="1">Uncharacterized protein</fullName>
    </submittedName>
</protein>
<evidence type="ECO:0000313" key="2">
    <source>
        <dbReference type="Proteomes" id="UP000199706"/>
    </source>
</evidence>
<gene>
    <name evidence="1" type="ORF">SAMN05216466_106201</name>
</gene>
<proteinExistence type="predicted"/>
<accession>A0A1G7YIT8</accession>